<dbReference type="SUPFAM" id="SSF55729">
    <property type="entry name" value="Acyl-CoA N-acyltransferases (Nat)"/>
    <property type="match status" value="1"/>
</dbReference>
<reference evidence="1" key="1">
    <citation type="journal article" date="2014" name="Int. J. Syst. Evol. Microbiol.">
        <title>Complete genome sequence of Corynebacterium casei LMG S-19264T (=DSM 44701T), isolated from a smear-ripened cheese.</title>
        <authorList>
            <consortium name="US DOE Joint Genome Institute (JGI-PGF)"/>
            <person name="Walter F."/>
            <person name="Albersmeier A."/>
            <person name="Kalinowski J."/>
            <person name="Ruckert C."/>
        </authorList>
    </citation>
    <scope>NUCLEOTIDE SEQUENCE</scope>
    <source>
        <strain evidence="1">CGMCC 1.15725</strain>
    </source>
</reference>
<name>A0A8J3E3C2_9PROT</name>
<reference evidence="1" key="2">
    <citation type="submission" date="2020-09" db="EMBL/GenBank/DDBJ databases">
        <authorList>
            <person name="Sun Q."/>
            <person name="Zhou Y."/>
        </authorList>
    </citation>
    <scope>NUCLEOTIDE SEQUENCE</scope>
    <source>
        <strain evidence="1">CGMCC 1.15725</strain>
    </source>
</reference>
<keyword evidence="2" id="KW-1185">Reference proteome</keyword>
<dbReference type="PANTHER" id="PTHR47017:SF1">
    <property type="entry name" value="ACYL-COA"/>
    <property type="match status" value="1"/>
</dbReference>
<dbReference type="PANTHER" id="PTHR47017">
    <property type="entry name" value="ACYL-COA"/>
    <property type="match status" value="1"/>
</dbReference>
<sequence length="386" mass="42953">MDGGDRFTLRVVDKLGGIDAAAWDACAGADNPFVSHGFLSALEESRSASARTGWLPQHLLLEDAVGRLVGAVPLYLKSHSWGEYVFDQSWADAYERAGGEYYPKLQAAVPFTPVPGPRLLVRPDAPAGAADLLIDGLVEVAKRHKVSSLHVTFPKEADWQRLGDAGFLQRVGQQFHWMNEGYASFEDFLGRLSSRKRKSIRKERQAALAGGIGLRTLVGAEITPRHWDAFHRFYLSTVDRKWGGAYLTREFFELLPSRLGEKIVLVVAEHDGRTIAGALNLRGTDTLYGRNWGADGDYPFLHFEACYYRAIDFAIEHGLARVEAGAQGTHKIQRGYLPAETYSAHWIRDPGFRQAIAHFLDRERPAVRAEMAELAELSPFRQGCEG</sequence>
<dbReference type="Pfam" id="PF04339">
    <property type="entry name" value="FemAB_like"/>
    <property type="match status" value="1"/>
</dbReference>
<dbReference type="RefSeq" id="WP_189046035.1">
    <property type="nucleotide sequence ID" value="NZ_BMJQ01000005.1"/>
</dbReference>
<dbReference type="EMBL" id="BMJQ01000005">
    <property type="protein sequence ID" value="GGF17839.1"/>
    <property type="molecule type" value="Genomic_DNA"/>
</dbReference>
<evidence type="ECO:0008006" key="3">
    <source>
        <dbReference type="Google" id="ProtNLM"/>
    </source>
</evidence>
<proteinExistence type="predicted"/>
<evidence type="ECO:0000313" key="1">
    <source>
        <dbReference type="EMBL" id="GGF17839.1"/>
    </source>
</evidence>
<dbReference type="AlphaFoldDB" id="A0A8J3E3C2"/>
<comment type="caution">
    <text evidence="1">The sequence shown here is derived from an EMBL/GenBank/DDBJ whole genome shotgun (WGS) entry which is preliminary data.</text>
</comment>
<evidence type="ECO:0000313" key="2">
    <source>
        <dbReference type="Proteomes" id="UP000646365"/>
    </source>
</evidence>
<dbReference type="Gene3D" id="3.40.630.30">
    <property type="match status" value="1"/>
</dbReference>
<organism evidence="1 2">
    <name type="scientific">Aliidongia dinghuensis</name>
    <dbReference type="NCBI Taxonomy" id="1867774"/>
    <lineage>
        <taxon>Bacteria</taxon>
        <taxon>Pseudomonadati</taxon>
        <taxon>Pseudomonadota</taxon>
        <taxon>Alphaproteobacteria</taxon>
        <taxon>Rhodospirillales</taxon>
        <taxon>Dongiaceae</taxon>
        <taxon>Aliidongia</taxon>
    </lineage>
</organism>
<dbReference type="Proteomes" id="UP000646365">
    <property type="component" value="Unassembled WGS sequence"/>
</dbReference>
<gene>
    <name evidence="1" type="ORF">GCM10011611_24620</name>
</gene>
<dbReference type="InterPro" id="IPR007434">
    <property type="entry name" value="FemAB-like"/>
</dbReference>
<protein>
    <recommendedName>
        <fullName evidence="3">N-acetyltransferase</fullName>
    </recommendedName>
</protein>
<dbReference type="InterPro" id="IPR016181">
    <property type="entry name" value="Acyl_CoA_acyltransferase"/>
</dbReference>
<accession>A0A8J3E3C2</accession>